<proteinExistence type="predicted"/>
<sequence>MLPTGADVVVSTDGRPYLLAVPEFGPPPVEALLDDPVRVRHLSPQLIRGHSATRADDVYALAVLVLDSFVDDPGVDASTVLRRAAAGQIGDPEAGARRGPVWADATEPVGRTLTTVRDLLAAHPRAREEVDPRTLAGQLTACIPLFDSWVAVQHTLRSQGPRAAWSQAQLALVDDTSPLLLVLAARIAHRHLGRPEQALFLVRSRTATDTGPLTSAAPLHLLFEMDRDLAASPTDHAGVRTDIADAARALYARLAPGPRLETTEPMAAYLYRAGHPGRANRLLNETLKQPHLPTAARAGLRLFVAERYLTEARRAAARAVLDQVHLLLDRAAPDLTAADRADLAARLRGVEYRLRTLPDTP</sequence>
<comment type="caution">
    <text evidence="1">The sequence shown here is derived from an EMBL/GenBank/DDBJ whole genome shotgun (WGS) entry which is preliminary data.</text>
</comment>
<reference evidence="2" key="1">
    <citation type="journal article" date="2019" name="Int. J. Syst. Evol. Microbiol.">
        <title>The Global Catalogue of Microorganisms (GCM) 10K type strain sequencing project: providing services to taxonomists for standard genome sequencing and annotation.</title>
        <authorList>
            <consortium name="The Broad Institute Genomics Platform"/>
            <consortium name="The Broad Institute Genome Sequencing Center for Infectious Disease"/>
            <person name="Wu L."/>
            <person name="Ma J."/>
        </authorList>
    </citation>
    <scope>NUCLEOTIDE SEQUENCE [LARGE SCALE GENOMIC DNA]</scope>
    <source>
        <strain evidence="2">JCM 10425</strain>
    </source>
</reference>
<evidence type="ECO:0000313" key="2">
    <source>
        <dbReference type="Proteomes" id="UP001500967"/>
    </source>
</evidence>
<dbReference type="Proteomes" id="UP001500967">
    <property type="component" value="Unassembled WGS sequence"/>
</dbReference>
<dbReference type="RefSeq" id="WP_344653779.1">
    <property type="nucleotide sequence ID" value="NZ_BAAAGX010000035.1"/>
</dbReference>
<accession>A0ABP3ETX0</accession>
<keyword evidence="2" id="KW-1185">Reference proteome</keyword>
<gene>
    <name evidence="1" type="ORF">GCM10009539_75810</name>
</gene>
<protein>
    <recommendedName>
        <fullName evidence="3">Protein kinase domain-containing protein</fullName>
    </recommendedName>
</protein>
<evidence type="ECO:0008006" key="3">
    <source>
        <dbReference type="Google" id="ProtNLM"/>
    </source>
</evidence>
<evidence type="ECO:0000313" key="1">
    <source>
        <dbReference type="EMBL" id="GAA0276863.1"/>
    </source>
</evidence>
<organism evidence="1 2">
    <name type="scientific">Cryptosporangium japonicum</name>
    <dbReference type="NCBI Taxonomy" id="80872"/>
    <lineage>
        <taxon>Bacteria</taxon>
        <taxon>Bacillati</taxon>
        <taxon>Actinomycetota</taxon>
        <taxon>Actinomycetes</taxon>
        <taxon>Cryptosporangiales</taxon>
        <taxon>Cryptosporangiaceae</taxon>
        <taxon>Cryptosporangium</taxon>
    </lineage>
</organism>
<name>A0ABP3ETX0_9ACTN</name>
<dbReference type="EMBL" id="BAAAGX010000035">
    <property type="protein sequence ID" value="GAA0276863.1"/>
    <property type="molecule type" value="Genomic_DNA"/>
</dbReference>